<dbReference type="Proteomes" id="UP001295469">
    <property type="component" value="Chromosome C02"/>
</dbReference>
<reference evidence="2" key="1">
    <citation type="submission" date="2021-01" db="EMBL/GenBank/DDBJ databases">
        <authorList>
            <consortium name="Genoscope - CEA"/>
            <person name="William W."/>
        </authorList>
    </citation>
    <scope>NUCLEOTIDE SEQUENCE</scope>
</reference>
<gene>
    <name evidence="2" type="ORF">DARMORV10_C02P50230.1</name>
</gene>
<keyword evidence="1" id="KW-0812">Transmembrane</keyword>
<feature type="transmembrane region" description="Helical" evidence="1">
    <location>
        <begin position="21"/>
        <end position="38"/>
    </location>
</feature>
<dbReference type="EMBL" id="HG994366">
    <property type="protein sequence ID" value="CAF1919815.1"/>
    <property type="molecule type" value="Genomic_DNA"/>
</dbReference>
<name>A0A816KEZ3_BRANA</name>
<proteinExistence type="predicted"/>
<evidence type="ECO:0000313" key="2">
    <source>
        <dbReference type="EMBL" id="CAF1919815.1"/>
    </source>
</evidence>
<accession>A0A816KEZ3</accession>
<protein>
    <submittedName>
        <fullName evidence="2">(rape) hypothetical protein</fullName>
    </submittedName>
</protein>
<sequence length="51" mass="5986">MKLISGSSVNKGSRELSMATRMWKLVTNILILMLQFLVPRVERVLFYLVFR</sequence>
<organism evidence="2">
    <name type="scientific">Brassica napus</name>
    <name type="common">Rape</name>
    <dbReference type="NCBI Taxonomy" id="3708"/>
    <lineage>
        <taxon>Eukaryota</taxon>
        <taxon>Viridiplantae</taxon>
        <taxon>Streptophyta</taxon>
        <taxon>Embryophyta</taxon>
        <taxon>Tracheophyta</taxon>
        <taxon>Spermatophyta</taxon>
        <taxon>Magnoliopsida</taxon>
        <taxon>eudicotyledons</taxon>
        <taxon>Gunneridae</taxon>
        <taxon>Pentapetalae</taxon>
        <taxon>rosids</taxon>
        <taxon>malvids</taxon>
        <taxon>Brassicales</taxon>
        <taxon>Brassicaceae</taxon>
        <taxon>Brassiceae</taxon>
        <taxon>Brassica</taxon>
    </lineage>
</organism>
<evidence type="ECO:0000256" key="1">
    <source>
        <dbReference type="SAM" id="Phobius"/>
    </source>
</evidence>
<dbReference type="AlphaFoldDB" id="A0A816KEZ3"/>
<keyword evidence="1" id="KW-1133">Transmembrane helix</keyword>
<keyword evidence="1" id="KW-0472">Membrane</keyword>